<name>A0A6B2KVB8_9NEIS</name>
<dbReference type="InterPro" id="IPR007138">
    <property type="entry name" value="ABM_dom"/>
</dbReference>
<keyword evidence="3" id="KW-0560">Oxidoreductase</keyword>
<keyword evidence="1" id="KW-1133">Transmembrane helix</keyword>
<dbReference type="PANTHER" id="PTHR40057">
    <property type="entry name" value="SLR1162 PROTEIN"/>
    <property type="match status" value="1"/>
</dbReference>
<dbReference type="AlphaFoldDB" id="A0A6B2KVB8"/>
<proteinExistence type="predicted"/>
<protein>
    <submittedName>
        <fullName evidence="3">Antibiotic biosynthesis monooxygenase</fullName>
    </submittedName>
</protein>
<dbReference type="EMBL" id="JAAGAA010000017">
    <property type="protein sequence ID" value="NDV14205.1"/>
    <property type="molecule type" value="Genomic_DNA"/>
</dbReference>
<keyword evidence="1" id="KW-0472">Membrane</keyword>
<feature type="transmembrane region" description="Helical" evidence="1">
    <location>
        <begin position="112"/>
        <end position="132"/>
    </location>
</feature>
<dbReference type="GO" id="GO:0004497">
    <property type="term" value="F:monooxygenase activity"/>
    <property type="evidence" value="ECO:0007669"/>
    <property type="project" value="UniProtKB-KW"/>
</dbReference>
<feature type="transmembrane region" description="Helical" evidence="1">
    <location>
        <begin position="138"/>
        <end position="161"/>
    </location>
</feature>
<dbReference type="InterPro" id="IPR038762">
    <property type="entry name" value="ABM_predict"/>
</dbReference>
<evidence type="ECO:0000256" key="1">
    <source>
        <dbReference type="SAM" id="Phobius"/>
    </source>
</evidence>
<sequence length="180" mass="19874">MPAEPLTFLLSRRVDAAHHDEFLRWMRTGEALAATRPGFLGAGLFSPPAGGDAWQIVFRFADEASLAAWLHDPERGAWLANGTHLVQASEAQCARGLDGWFAAPPPRWKQTIAVWLAFFPVSLALNGVLGDWLSQFPLLWRVLISTLMLTPLMVGVVIPFVSRKLRRWLAPPLPSSLAGR</sequence>
<keyword evidence="3" id="KW-0503">Monooxygenase</keyword>
<evidence type="ECO:0000259" key="2">
    <source>
        <dbReference type="Pfam" id="PF03992"/>
    </source>
</evidence>
<dbReference type="Pfam" id="PF03992">
    <property type="entry name" value="ABM"/>
    <property type="match status" value="1"/>
</dbReference>
<keyword evidence="1" id="KW-0812">Transmembrane</keyword>
<dbReference type="SUPFAM" id="SSF54909">
    <property type="entry name" value="Dimeric alpha+beta barrel"/>
    <property type="match status" value="1"/>
</dbReference>
<feature type="domain" description="ABM" evidence="2">
    <location>
        <begin position="13"/>
        <end position="79"/>
    </location>
</feature>
<dbReference type="Gene3D" id="3.30.70.100">
    <property type="match status" value="1"/>
</dbReference>
<dbReference type="PANTHER" id="PTHR40057:SF1">
    <property type="entry name" value="SLR1162 PROTEIN"/>
    <property type="match status" value="1"/>
</dbReference>
<dbReference type="Proteomes" id="UP000482578">
    <property type="component" value="Unassembled WGS sequence"/>
</dbReference>
<dbReference type="RefSeq" id="WP_163317864.1">
    <property type="nucleotide sequence ID" value="NZ_JAAGAA010000017.1"/>
</dbReference>
<dbReference type="InterPro" id="IPR011008">
    <property type="entry name" value="Dimeric_a/b-barrel"/>
</dbReference>
<gene>
    <name evidence="3" type="ORF">GZH52_15655</name>
</gene>
<evidence type="ECO:0000313" key="3">
    <source>
        <dbReference type="EMBL" id="NDV14205.1"/>
    </source>
</evidence>
<accession>A0A6B2KVB8</accession>
<evidence type="ECO:0000313" key="4">
    <source>
        <dbReference type="Proteomes" id="UP000482578"/>
    </source>
</evidence>
<keyword evidence="4" id="KW-1185">Reference proteome</keyword>
<comment type="caution">
    <text evidence="3">The sequence shown here is derived from an EMBL/GenBank/DDBJ whole genome shotgun (WGS) entry which is preliminary data.</text>
</comment>
<reference evidence="3 4" key="1">
    <citation type="submission" date="2020-02" db="EMBL/GenBank/DDBJ databases">
        <authorList>
            <person name="Yang Z."/>
        </authorList>
    </citation>
    <scope>NUCLEOTIDE SEQUENCE [LARGE SCALE GENOMIC DNA]</scope>
    <source>
        <strain evidence="3 4">HX-7-9</strain>
    </source>
</reference>
<organism evidence="3 4">
    <name type="scientific">Crenobacter caeni</name>
    <dbReference type="NCBI Taxonomy" id="2705474"/>
    <lineage>
        <taxon>Bacteria</taxon>
        <taxon>Pseudomonadati</taxon>
        <taxon>Pseudomonadota</taxon>
        <taxon>Betaproteobacteria</taxon>
        <taxon>Neisseriales</taxon>
        <taxon>Neisseriaceae</taxon>
        <taxon>Crenobacter</taxon>
    </lineage>
</organism>